<protein>
    <submittedName>
        <fullName evidence="2">10979_t:CDS:1</fullName>
    </submittedName>
</protein>
<reference evidence="2" key="1">
    <citation type="submission" date="2021-06" db="EMBL/GenBank/DDBJ databases">
        <authorList>
            <person name="Kallberg Y."/>
            <person name="Tangrot J."/>
            <person name="Rosling A."/>
        </authorList>
    </citation>
    <scope>NUCLEOTIDE SEQUENCE</scope>
    <source>
        <strain evidence="2">IA702</strain>
    </source>
</reference>
<evidence type="ECO:0000313" key="3">
    <source>
        <dbReference type="Proteomes" id="UP000789572"/>
    </source>
</evidence>
<dbReference type="AlphaFoldDB" id="A0A9N9FSN9"/>
<evidence type="ECO:0000256" key="1">
    <source>
        <dbReference type="SAM" id="MobiDB-lite"/>
    </source>
</evidence>
<evidence type="ECO:0000313" key="2">
    <source>
        <dbReference type="EMBL" id="CAG8557313.1"/>
    </source>
</evidence>
<dbReference type="EMBL" id="CAJVPJ010000803">
    <property type="protein sequence ID" value="CAG8557313.1"/>
    <property type="molecule type" value="Genomic_DNA"/>
</dbReference>
<proteinExistence type="predicted"/>
<organism evidence="2 3">
    <name type="scientific">Paraglomus occultum</name>
    <dbReference type="NCBI Taxonomy" id="144539"/>
    <lineage>
        <taxon>Eukaryota</taxon>
        <taxon>Fungi</taxon>
        <taxon>Fungi incertae sedis</taxon>
        <taxon>Mucoromycota</taxon>
        <taxon>Glomeromycotina</taxon>
        <taxon>Glomeromycetes</taxon>
        <taxon>Paraglomerales</taxon>
        <taxon>Paraglomeraceae</taxon>
        <taxon>Paraglomus</taxon>
    </lineage>
</organism>
<feature type="compositionally biased region" description="Polar residues" evidence="1">
    <location>
        <begin position="94"/>
        <end position="104"/>
    </location>
</feature>
<dbReference type="Proteomes" id="UP000789572">
    <property type="component" value="Unassembled WGS sequence"/>
</dbReference>
<feature type="region of interest" description="Disordered" evidence="1">
    <location>
        <begin position="89"/>
        <end position="113"/>
    </location>
</feature>
<keyword evidence="3" id="KW-1185">Reference proteome</keyword>
<comment type="caution">
    <text evidence="2">The sequence shown here is derived from an EMBL/GenBank/DDBJ whole genome shotgun (WGS) entry which is preliminary data.</text>
</comment>
<accession>A0A9N9FSN9</accession>
<gene>
    <name evidence="2" type="ORF">POCULU_LOCUS5331</name>
</gene>
<name>A0A9N9FSN9_9GLOM</name>
<sequence>MNLVQKLMLSNARKILPLLLDMKVLKLQTTTNQRMVKRLRFVCSWRKLQTEVEAKSHTIAAVLIAAFDSQHIIRGLKYRLQQVKEAQRRRLLDSKSNSLNNASDENAKGDSIK</sequence>